<evidence type="ECO:0000313" key="2">
    <source>
        <dbReference type="Proteomes" id="UP001515943"/>
    </source>
</evidence>
<protein>
    <submittedName>
        <fullName evidence="1">Uncharacterized protein</fullName>
    </submittedName>
</protein>
<comment type="caution">
    <text evidence="1">The sequence shown here is derived from an EMBL/GenBank/DDBJ whole genome shotgun (WGS) entry which is preliminary data.</text>
</comment>
<accession>A0ABX1FAC3</accession>
<name>A0ABX1FAC3_9PSEU</name>
<reference evidence="1 2" key="1">
    <citation type="submission" date="2019-08" db="EMBL/GenBank/DDBJ databases">
        <title>Lentzea from Indian Himalayas.</title>
        <authorList>
            <person name="Mandal S."/>
            <person name="Mallick Gupta A."/>
            <person name="Maiti P.K."/>
            <person name="Sarkar J."/>
            <person name="Mandal S."/>
        </authorList>
    </citation>
    <scope>NUCLEOTIDE SEQUENCE [LARGE SCALE GENOMIC DNA]</scope>
    <source>
        <strain evidence="1 2">PSKA42</strain>
    </source>
</reference>
<proteinExistence type="predicted"/>
<sequence>MTGEDQPEEELEIVHTGENVTNVVRGRVTGTVMQFDTIGPGDVVGDGIIIRARPAKEEQD</sequence>
<gene>
    <name evidence="1" type="ORF">FXN61_02025</name>
</gene>
<dbReference type="EMBL" id="VSRL01000004">
    <property type="protein sequence ID" value="NKE55666.1"/>
    <property type="molecule type" value="Genomic_DNA"/>
</dbReference>
<dbReference type="RefSeq" id="WP_167969658.1">
    <property type="nucleotide sequence ID" value="NZ_VSRL01000004.1"/>
</dbReference>
<dbReference type="Proteomes" id="UP001515943">
    <property type="component" value="Unassembled WGS sequence"/>
</dbReference>
<evidence type="ECO:0000313" key="1">
    <source>
        <dbReference type="EMBL" id="NKE55666.1"/>
    </source>
</evidence>
<keyword evidence="2" id="KW-1185">Reference proteome</keyword>
<organism evidence="1 2">
    <name type="scientific">Lentzea indica</name>
    <dbReference type="NCBI Taxonomy" id="2604800"/>
    <lineage>
        <taxon>Bacteria</taxon>
        <taxon>Bacillati</taxon>
        <taxon>Actinomycetota</taxon>
        <taxon>Actinomycetes</taxon>
        <taxon>Pseudonocardiales</taxon>
        <taxon>Pseudonocardiaceae</taxon>
        <taxon>Lentzea</taxon>
    </lineage>
</organism>